<dbReference type="OrthoDB" id="2442898at2759"/>
<dbReference type="Proteomes" id="UP000257109">
    <property type="component" value="Unassembled WGS sequence"/>
</dbReference>
<evidence type="ECO:0000313" key="3">
    <source>
        <dbReference type="EMBL" id="RDX68551.1"/>
    </source>
</evidence>
<dbReference type="InterPro" id="IPR007021">
    <property type="entry name" value="DUF659"/>
</dbReference>
<dbReference type="EMBL" id="QJKJ01012477">
    <property type="protein sequence ID" value="RDX68551.1"/>
    <property type="molecule type" value="Genomic_DNA"/>
</dbReference>
<evidence type="ECO:0000259" key="2">
    <source>
        <dbReference type="Pfam" id="PF04937"/>
    </source>
</evidence>
<dbReference type="STRING" id="157652.A0A371ER89"/>
<dbReference type="Pfam" id="PF04937">
    <property type="entry name" value="DUF659"/>
    <property type="match status" value="1"/>
</dbReference>
<gene>
    <name evidence="3" type="ORF">CR513_52442</name>
</gene>
<reference evidence="3" key="1">
    <citation type="submission" date="2018-05" db="EMBL/GenBank/DDBJ databases">
        <title>Draft genome of Mucuna pruriens seed.</title>
        <authorList>
            <person name="Nnadi N.E."/>
            <person name="Vos R."/>
            <person name="Hasami M.H."/>
            <person name="Devisetty U.K."/>
            <person name="Aguiy J.C."/>
        </authorList>
    </citation>
    <scope>NUCLEOTIDE SEQUENCE [LARGE SCALE GENOMIC DNA]</scope>
    <source>
        <strain evidence="3">JCA_2017</strain>
    </source>
</reference>
<feature type="transmembrane region" description="Helical" evidence="1">
    <location>
        <begin position="20"/>
        <end position="38"/>
    </location>
</feature>
<keyword evidence="4" id="KW-1185">Reference proteome</keyword>
<evidence type="ECO:0000313" key="4">
    <source>
        <dbReference type="Proteomes" id="UP000257109"/>
    </source>
</evidence>
<proteinExistence type="predicted"/>
<accession>A0A371ER89</accession>
<keyword evidence="1" id="KW-1133">Transmembrane helix</keyword>
<evidence type="ECO:0000256" key="1">
    <source>
        <dbReference type="SAM" id="Phobius"/>
    </source>
</evidence>
<feature type="domain" description="DUF659" evidence="2">
    <location>
        <begin position="34"/>
        <end position="105"/>
    </location>
</feature>
<dbReference type="PANTHER" id="PTHR32166">
    <property type="entry name" value="OSJNBA0013A04.12 PROTEIN"/>
    <property type="match status" value="1"/>
</dbReference>
<comment type="caution">
    <text evidence="3">The sequence shown here is derived from an EMBL/GenBank/DDBJ whole genome shotgun (WGS) entry which is preliminary data.</text>
</comment>
<organism evidence="3 4">
    <name type="scientific">Mucuna pruriens</name>
    <name type="common">Velvet bean</name>
    <name type="synonym">Dolichos pruriens</name>
    <dbReference type="NCBI Taxonomy" id="157652"/>
    <lineage>
        <taxon>Eukaryota</taxon>
        <taxon>Viridiplantae</taxon>
        <taxon>Streptophyta</taxon>
        <taxon>Embryophyta</taxon>
        <taxon>Tracheophyta</taxon>
        <taxon>Spermatophyta</taxon>
        <taxon>Magnoliopsida</taxon>
        <taxon>eudicotyledons</taxon>
        <taxon>Gunneridae</taxon>
        <taxon>Pentapetalae</taxon>
        <taxon>rosids</taxon>
        <taxon>fabids</taxon>
        <taxon>Fabales</taxon>
        <taxon>Fabaceae</taxon>
        <taxon>Papilionoideae</taxon>
        <taxon>50 kb inversion clade</taxon>
        <taxon>NPAAA clade</taxon>
        <taxon>indigoferoid/millettioid clade</taxon>
        <taxon>Phaseoleae</taxon>
        <taxon>Mucuna</taxon>
    </lineage>
</organism>
<dbReference type="AlphaFoldDB" id="A0A371ER89"/>
<dbReference type="SUPFAM" id="SSF53098">
    <property type="entry name" value="Ribonuclease H-like"/>
    <property type="match status" value="1"/>
</dbReference>
<keyword evidence="1" id="KW-0812">Transmembrane</keyword>
<name>A0A371ER89_MUCPR</name>
<sequence length="162" mass="18929">MKYGCSTMLNGWTNRNNRMLINFLLNCSLGTMLYIKLLNSFVEEIGEKNTIQVVTDNRSNYVMVGKLLQATRTKLFWTPYATHHLDLMLKDIGKIAKVKKVIQRAYIYNHSLALNTMRKFTNKSELVRHEVIRFAIQKGRREADLSGMNEWSLGQLMIFRNH</sequence>
<dbReference type="InterPro" id="IPR012337">
    <property type="entry name" value="RNaseH-like_sf"/>
</dbReference>
<keyword evidence="1" id="KW-0472">Membrane</keyword>
<protein>
    <recommendedName>
        <fullName evidence="2">DUF659 domain-containing protein</fullName>
    </recommendedName>
</protein>
<dbReference type="PANTHER" id="PTHR32166:SF74">
    <property type="entry name" value="OS05G0256350 PROTEIN"/>
    <property type="match status" value="1"/>
</dbReference>
<feature type="non-terminal residue" evidence="3">
    <location>
        <position position="1"/>
    </location>
</feature>